<dbReference type="EMBL" id="JAACJS010000015">
    <property type="protein sequence ID" value="NCI51558.1"/>
    <property type="molecule type" value="Genomic_DNA"/>
</dbReference>
<evidence type="ECO:0000313" key="1">
    <source>
        <dbReference type="EMBL" id="NCI51558.1"/>
    </source>
</evidence>
<proteinExistence type="predicted"/>
<dbReference type="Proteomes" id="UP000753802">
    <property type="component" value="Unassembled WGS sequence"/>
</dbReference>
<name>A0ABW9ZWM3_9BACT</name>
<protein>
    <submittedName>
        <fullName evidence="1">DUF4249 domain-containing protein</fullName>
    </submittedName>
</protein>
<dbReference type="RefSeq" id="WP_161819838.1">
    <property type="nucleotide sequence ID" value="NZ_JAACJS010000015.1"/>
</dbReference>
<gene>
    <name evidence="1" type="ORF">GWC95_16635</name>
</gene>
<accession>A0ABW9ZWM3</accession>
<organism evidence="1 2">
    <name type="scientific">Sediminibacterium roseum</name>
    <dbReference type="NCBI Taxonomy" id="1978412"/>
    <lineage>
        <taxon>Bacteria</taxon>
        <taxon>Pseudomonadati</taxon>
        <taxon>Bacteroidota</taxon>
        <taxon>Chitinophagia</taxon>
        <taxon>Chitinophagales</taxon>
        <taxon>Chitinophagaceae</taxon>
        <taxon>Sediminibacterium</taxon>
    </lineage>
</organism>
<keyword evidence="2" id="KW-1185">Reference proteome</keyword>
<reference evidence="1 2" key="1">
    <citation type="submission" date="2020-01" db="EMBL/GenBank/DDBJ databases">
        <title>Genome analysis.</title>
        <authorList>
            <person name="Wu S."/>
            <person name="Wang G."/>
        </authorList>
    </citation>
    <scope>NUCLEOTIDE SEQUENCE [LARGE SCALE GENOMIC DNA]</scope>
    <source>
        <strain evidence="1 2">SYL130</strain>
    </source>
</reference>
<dbReference type="PROSITE" id="PS51257">
    <property type="entry name" value="PROKAR_LIPOPROTEIN"/>
    <property type="match status" value="1"/>
</dbReference>
<dbReference type="InterPro" id="IPR025345">
    <property type="entry name" value="DUF4249"/>
</dbReference>
<sequence length="387" mass="43302">MKKIFILLLTVMAAAGCREKYVPNINEPLTGYLVVDGYINSGAGGTTITLTRTSKLSSTAIVKESKAIVRVEAKSGVAATVLAEAGTTGVYSGFPVINANDQYRLYIKTSAGKEYVSDYSVVRRTPAIDSISWKQDDDGVRLYGNTHNPQEPVGYYKWKYEETWEIHSPYTTRLKTVNNLQGAPDHFDYRNAAQQDDLSLFYCWKSDTLKRILVASSEKLSQNVISMSPLQFIENNSWKLDVRYSMNARLYNISKDNMKFLEQLKKNTEQLGSIFDAQPSDNFGNIKCLSVPSEVVIGFIEVTEEKVRRIFIDRSEVKNWRFFMNECLSVDTVINHPPGKEIGPIGGKIPTQPSKYSPSGGIDCVFAANPVCVDCTIRGSNVKPSFW</sequence>
<comment type="caution">
    <text evidence="1">The sequence shown here is derived from an EMBL/GenBank/DDBJ whole genome shotgun (WGS) entry which is preliminary data.</text>
</comment>
<dbReference type="Pfam" id="PF14054">
    <property type="entry name" value="DUF4249"/>
    <property type="match status" value="1"/>
</dbReference>
<evidence type="ECO:0000313" key="2">
    <source>
        <dbReference type="Proteomes" id="UP000753802"/>
    </source>
</evidence>